<dbReference type="STRING" id="1122142.SAMN02910414_02368"/>
<dbReference type="GO" id="GO:0005524">
    <property type="term" value="F:ATP binding"/>
    <property type="evidence" value="ECO:0007669"/>
    <property type="project" value="UniProtKB-KW"/>
</dbReference>
<dbReference type="Gene3D" id="3.40.50.300">
    <property type="entry name" value="P-loop containing nucleotide triphosphate hydrolases"/>
    <property type="match status" value="1"/>
</dbReference>
<dbReference type="AlphaFoldDB" id="A0A1H3MPB2"/>
<evidence type="ECO:0000313" key="1">
    <source>
        <dbReference type="EMBL" id="SDY78324.1"/>
    </source>
</evidence>
<dbReference type="SUPFAM" id="SSF52540">
    <property type="entry name" value="P-loop containing nucleoside triphosphate hydrolases"/>
    <property type="match status" value="1"/>
</dbReference>
<reference evidence="1 2" key="1">
    <citation type="submission" date="2016-10" db="EMBL/GenBank/DDBJ databases">
        <authorList>
            <person name="de Groot N.N."/>
        </authorList>
    </citation>
    <scope>NUCLEOTIDE SEQUENCE [LARGE SCALE GENOMIC DNA]</scope>
    <source>
        <strain evidence="1 2">DSM 14045</strain>
    </source>
</reference>
<evidence type="ECO:0000313" key="2">
    <source>
        <dbReference type="Proteomes" id="UP000183918"/>
    </source>
</evidence>
<name>A0A1H3MPB2_9FIRM</name>
<feature type="non-terminal residue" evidence="1">
    <location>
        <position position="43"/>
    </location>
</feature>
<organism evidence="1 2">
    <name type="scientific">Lachnobacterium bovis DSM 14045</name>
    <dbReference type="NCBI Taxonomy" id="1122142"/>
    <lineage>
        <taxon>Bacteria</taxon>
        <taxon>Bacillati</taxon>
        <taxon>Bacillota</taxon>
        <taxon>Clostridia</taxon>
        <taxon>Lachnospirales</taxon>
        <taxon>Lachnospiraceae</taxon>
        <taxon>Lachnobacterium</taxon>
    </lineage>
</organism>
<dbReference type="EMBL" id="FNPG01000037">
    <property type="protein sequence ID" value="SDY78324.1"/>
    <property type="molecule type" value="Genomic_DNA"/>
</dbReference>
<sequence length="43" mass="4621">MNKEAILQVKNVSKKYKNEMALENVSFNLTSGKVVGLVGPNGA</sequence>
<dbReference type="Proteomes" id="UP000183918">
    <property type="component" value="Unassembled WGS sequence"/>
</dbReference>
<gene>
    <name evidence="1" type="ORF">SAMN02910414_02368</name>
</gene>
<keyword evidence="1" id="KW-0067">ATP-binding</keyword>
<protein>
    <submittedName>
        <fullName evidence="1">ABC-2 type transport system ATP-binding protein</fullName>
    </submittedName>
</protein>
<keyword evidence="2" id="KW-1185">Reference proteome</keyword>
<keyword evidence="1" id="KW-0547">Nucleotide-binding</keyword>
<dbReference type="InterPro" id="IPR027417">
    <property type="entry name" value="P-loop_NTPase"/>
</dbReference>
<proteinExistence type="predicted"/>
<accession>A0A1H3MPB2</accession>